<keyword evidence="3 6" id="KW-0812">Transmembrane</keyword>
<accession>A0ABZ0IDB2</accession>
<evidence type="ECO:0000313" key="7">
    <source>
        <dbReference type="EMBL" id="WOJ97105.1"/>
    </source>
</evidence>
<dbReference type="Gene3D" id="1.20.120.1630">
    <property type="match status" value="1"/>
</dbReference>
<dbReference type="PANTHER" id="PTHR31040">
    <property type="entry name" value="NURIM"/>
    <property type="match status" value="1"/>
</dbReference>
<keyword evidence="4 6" id="KW-1133">Transmembrane helix</keyword>
<reference evidence="7 8" key="1">
    <citation type="submission" date="2023-10" db="EMBL/GenBank/DDBJ databases">
        <title>Two novel species belonging to the OM43/NOR5 clade.</title>
        <authorList>
            <person name="Park M."/>
        </authorList>
    </citation>
    <scope>NUCLEOTIDE SEQUENCE [LARGE SCALE GENOMIC DNA]</scope>
    <source>
        <strain evidence="7 8">IMCC45268</strain>
    </source>
</reference>
<sequence length="250" mass="28187">MKAIILIYGLCGYVVGVIGLTCLIGAIAGFLPFGFFESTYGSSVNPWLWNLGLVSVWGFIHSMTARPRYKKVLCSFIPEPAERATYILISGVTSAALVGFWQVIPGYVWELEQTSLIYALWALFVFGWCFLLASTFAINHFDLFGLRQVYLNFRDMDRPPLPFTEKLMYKYIRHPIQTGVLIGVWATPSMSLTQVGLSLGFTAYIVVGLWFEERDLVSEHGDDYRNYRQRTGAVLPRLGGRAEEYSEASS</sequence>
<evidence type="ECO:0008006" key="9">
    <source>
        <dbReference type="Google" id="ProtNLM"/>
    </source>
</evidence>
<organism evidence="7 8">
    <name type="scientific">Congregibacter brevis</name>
    <dbReference type="NCBI Taxonomy" id="3081201"/>
    <lineage>
        <taxon>Bacteria</taxon>
        <taxon>Pseudomonadati</taxon>
        <taxon>Pseudomonadota</taxon>
        <taxon>Gammaproteobacteria</taxon>
        <taxon>Cellvibrionales</taxon>
        <taxon>Halieaceae</taxon>
        <taxon>Congregibacter</taxon>
    </lineage>
</organism>
<feature type="transmembrane region" description="Helical" evidence="6">
    <location>
        <begin position="116"/>
        <end position="138"/>
    </location>
</feature>
<keyword evidence="5 6" id="KW-0472">Membrane</keyword>
<feature type="transmembrane region" description="Helical" evidence="6">
    <location>
        <begin position="86"/>
        <end position="104"/>
    </location>
</feature>
<proteinExistence type="inferred from homology"/>
<dbReference type="PANTHER" id="PTHR31040:SF1">
    <property type="entry name" value="NURIM"/>
    <property type="match status" value="1"/>
</dbReference>
<dbReference type="EMBL" id="CP136865">
    <property type="protein sequence ID" value="WOJ97105.1"/>
    <property type="molecule type" value="Genomic_DNA"/>
</dbReference>
<feature type="transmembrane region" description="Helical" evidence="6">
    <location>
        <begin position="47"/>
        <end position="65"/>
    </location>
</feature>
<name>A0ABZ0IDB2_9GAMM</name>
<keyword evidence="8" id="KW-1185">Reference proteome</keyword>
<evidence type="ECO:0000256" key="3">
    <source>
        <dbReference type="ARBA" id="ARBA00022692"/>
    </source>
</evidence>
<dbReference type="InterPro" id="IPR033580">
    <property type="entry name" value="Nurim-like"/>
</dbReference>
<evidence type="ECO:0000256" key="5">
    <source>
        <dbReference type="ARBA" id="ARBA00023136"/>
    </source>
</evidence>
<evidence type="ECO:0000313" key="8">
    <source>
        <dbReference type="Proteomes" id="UP001626549"/>
    </source>
</evidence>
<evidence type="ECO:0000256" key="1">
    <source>
        <dbReference type="ARBA" id="ARBA00004141"/>
    </source>
</evidence>
<dbReference type="RefSeq" id="WP_407327791.1">
    <property type="nucleotide sequence ID" value="NZ_CP136865.1"/>
</dbReference>
<evidence type="ECO:0000256" key="6">
    <source>
        <dbReference type="SAM" id="Phobius"/>
    </source>
</evidence>
<evidence type="ECO:0000256" key="4">
    <source>
        <dbReference type="ARBA" id="ARBA00022989"/>
    </source>
</evidence>
<dbReference type="Proteomes" id="UP001626549">
    <property type="component" value="Chromosome"/>
</dbReference>
<protein>
    <recommendedName>
        <fullName evidence="9">Methanethiol S-methyltransferase</fullName>
    </recommendedName>
</protein>
<gene>
    <name evidence="7" type="ORF">R0137_00690</name>
</gene>
<comment type="subcellular location">
    <subcellularLocation>
        <location evidence="1">Membrane</location>
        <topology evidence="1">Multi-pass membrane protein</topology>
    </subcellularLocation>
</comment>
<comment type="similarity">
    <text evidence="2">Belongs to the nurim family.</text>
</comment>
<feature type="transmembrane region" description="Helical" evidence="6">
    <location>
        <begin position="7"/>
        <end position="35"/>
    </location>
</feature>
<evidence type="ECO:0000256" key="2">
    <source>
        <dbReference type="ARBA" id="ARBA00010631"/>
    </source>
</evidence>